<protein>
    <recommendedName>
        <fullName evidence="2">Core Histone H2A/H2B/H3 domain-containing protein</fullName>
    </recommendedName>
</protein>
<proteinExistence type="inferred from homology"/>
<dbReference type="GO" id="GO:0046982">
    <property type="term" value="F:protein heterodimerization activity"/>
    <property type="evidence" value="ECO:0007669"/>
    <property type="project" value="InterPro"/>
</dbReference>
<dbReference type="Proteomes" id="UP001190700">
    <property type="component" value="Unassembled WGS sequence"/>
</dbReference>
<feature type="domain" description="Core Histone H2A/H2B/H3" evidence="2">
    <location>
        <begin position="45"/>
        <end position="108"/>
    </location>
</feature>
<dbReference type="PANTHER" id="PTHR11426">
    <property type="entry name" value="HISTONE H3"/>
    <property type="match status" value="1"/>
</dbReference>
<reference evidence="3" key="2">
    <citation type="submission" date="2023-06" db="EMBL/GenBank/DDBJ databases">
        <title>Long-read-based genome assembly of the green algal bacterivore Cymbomonas tetramitiformis.</title>
        <authorList>
            <person name="Gyaltshen Y."/>
            <person name="Rozenberg A."/>
            <person name="Paasch A."/>
            <person name="Burns J.A."/>
            <person name="Warring S."/>
            <person name="Larson R."/>
            <person name="Maurer-Alcala X."/>
            <person name="Dacks J."/>
            <person name="Kim E."/>
        </authorList>
    </citation>
    <scope>NUCLEOTIDE SEQUENCE</scope>
    <source>
        <strain evidence="3">PLY_AMNH</strain>
    </source>
</reference>
<evidence type="ECO:0000313" key="3">
    <source>
        <dbReference type="EMBL" id="KAK3240403.1"/>
    </source>
</evidence>
<reference evidence="3 5" key="1">
    <citation type="journal article" date="2015" name="Genome Biol. Evol.">
        <title>Comparative Genomics of a Bacterivorous Green Alga Reveals Evolutionary Causalities and Consequences of Phago-Mixotrophic Mode of Nutrition.</title>
        <authorList>
            <person name="Burns J.A."/>
            <person name="Paasch A."/>
            <person name="Narechania A."/>
            <person name="Kim E."/>
        </authorList>
    </citation>
    <scope>NUCLEOTIDE SEQUENCE [LARGE SCALE GENOMIC DNA]</scope>
    <source>
        <strain evidence="3">PLY_AMNH</strain>
    </source>
</reference>
<dbReference type="GO" id="GO:0000786">
    <property type="term" value="C:nucleosome"/>
    <property type="evidence" value="ECO:0007669"/>
    <property type="project" value="InterPro"/>
</dbReference>
<comment type="similarity">
    <text evidence="1">Belongs to the histone H3 family.</text>
</comment>
<evidence type="ECO:0000313" key="4">
    <source>
        <dbReference type="EMBL" id="KAK3289902.1"/>
    </source>
</evidence>
<accession>A0AAE0BPJ0</accession>
<organism evidence="3 5">
    <name type="scientific">Cymbomonas tetramitiformis</name>
    <dbReference type="NCBI Taxonomy" id="36881"/>
    <lineage>
        <taxon>Eukaryota</taxon>
        <taxon>Viridiplantae</taxon>
        <taxon>Chlorophyta</taxon>
        <taxon>Pyramimonadophyceae</taxon>
        <taxon>Pyramimonadales</taxon>
        <taxon>Pyramimonadaceae</taxon>
        <taxon>Cymbomonas</taxon>
    </lineage>
</organism>
<dbReference type="GO" id="GO:0003677">
    <property type="term" value="F:DNA binding"/>
    <property type="evidence" value="ECO:0007669"/>
    <property type="project" value="InterPro"/>
</dbReference>
<keyword evidence="5" id="KW-1185">Reference proteome</keyword>
<evidence type="ECO:0000256" key="1">
    <source>
        <dbReference type="ARBA" id="ARBA00010343"/>
    </source>
</evidence>
<evidence type="ECO:0000259" key="2">
    <source>
        <dbReference type="Pfam" id="PF00125"/>
    </source>
</evidence>
<dbReference type="SMART" id="SM00428">
    <property type="entry name" value="H3"/>
    <property type="match status" value="1"/>
</dbReference>
<dbReference type="EMBL" id="LGRX02033657">
    <property type="protein sequence ID" value="KAK3240403.1"/>
    <property type="molecule type" value="Genomic_DNA"/>
</dbReference>
<sequence length="257" mass="28840">MPRIKHIAQKNRGLLVAVADKAAISAAEGGEAPITARKPHRYRSGTVALRQIKHLQKNANHTMFPQKSFERVVRDILGSESAAPDVRITKNAVSALKEASEFLLTEVMYFRRTETCEVFVVFFKSMLVMTPTPPFSFFLFRQCKLDALARLAPSARGRALISEVRLLLCSLECSSPTMGESITHWPIWEADIRCLDLNRMLAELERRRRSAPSETVVVSADVGILAAVFYIAKLPDRNYSLYNAIDLPVHTANRDLI</sequence>
<gene>
    <name evidence="4" type="ORF">CYMTET_2697</name>
    <name evidence="3" type="ORF">CYMTET_49765</name>
</gene>
<evidence type="ECO:0000313" key="5">
    <source>
        <dbReference type="Proteomes" id="UP001190700"/>
    </source>
</evidence>
<dbReference type="InterPro" id="IPR009072">
    <property type="entry name" value="Histone-fold"/>
</dbReference>
<dbReference type="InterPro" id="IPR000164">
    <property type="entry name" value="Histone_H3/CENP-A"/>
</dbReference>
<name>A0AAE0BPJ0_9CHLO</name>
<dbReference type="AlphaFoldDB" id="A0AAE0BPJ0"/>
<dbReference type="InterPro" id="IPR007125">
    <property type="entry name" value="H2A/H2B/H3"/>
</dbReference>
<dbReference type="EMBL" id="LGRX02000010">
    <property type="protein sequence ID" value="KAK3289902.1"/>
    <property type="molecule type" value="Genomic_DNA"/>
</dbReference>
<dbReference type="SUPFAM" id="SSF47113">
    <property type="entry name" value="Histone-fold"/>
    <property type="match status" value="1"/>
</dbReference>
<dbReference type="GO" id="GO:0030527">
    <property type="term" value="F:structural constituent of chromatin"/>
    <property type="evidence" value="ECO:0007669"/>
    <property type="project" value="InterPro"/>
</dbReference>
<comment type="caution">
    <text evidence="3">The sequence shown here is derived from an EMBL/GenBank/DDBJ whole genome shotgun (WGS) entry which is preliminary data.</text>
</comment>
<dbReference type="Gene3D" id="1.10.20.10">
    <property type="entry name" value="Histone, subunit A"/>
    <property type="match status" value="1"/>
</dbReference>
<dbReference type="Pfam" id="PF00125">
    <property type="entry name" value="Histone"/>
    <property type="match status" value="1"/>
</dbReference>